<feature type="signal peptide" evidence="2">
    <location>
        <begin position="1"/>
        <end position="21"/>
    </location>
</feature>
<dbReference type="Proteomes" id="UP000694906">
    <property type="component" value="Unplaced"/>
</dbReference>
<keyword evidence="3" id="KW-1185">Reference proteome</keyword>
<organism evidence="3 4">
    <name type="scientific">Heterocephalus glaber</name>
    <name type="common">Naked mole rat</name>
    <dbReference type="NCBI Taxonomy" id="10181"/>
    <lineage>
        <taxon>Eukaryota</taxon>
        <taxon>Metazoa</taxon>
        <taxon>Chordata</taxon>
        <taxon>Craniata</taxon>
        <taxon>Vertebrata</taxon>
        <taxon>Euteleostomi</taxon>
        <taxon>Mammalia</taxon>
        <taxon>Eutheria</taxon>
        <taxon>Euarchontoglires</taxon>
        <taxon>Glires</taxon>
        <taxon>Rodentia</taxon>
        <taxon>Hystricomorpha</taxon>
        <taxon>Bathyergidae</taxon>
        <taxon>Heterocephalus</taxon>
    </lineage>
</organism>
<evidence type="ECO:0000313" key="3">
    <source>
        <dbReference type="Proteomes" id="UP000694906"/>
    </source>
</evidence>
<proteinExistence type="predicted"/>
<evidence type="ECO:0000256" key="2">
    <source>
        <dbReference type="SAM" id="SignalP"/>
    </source>
</evidence>
<dbReference type="CTD" id="9573"/>
<name>A0AAX6S733_HETGA</name>
<evidence type="ECO:0000313" key="4">
    <source>
        <dbReference type="RefSeq" id="XP_021103777.1"/>
    </source>
</evidence>
<feature type="region of interest" description="Disordered" evidence="1">
    <location>
        <begin position="81"/>
        <end position="102"/>
    </location>
</feature>
<protein>
    <submittedName>
        <fullName evidence="4">Growth/differentiation factor 3</fullName>
    </submittedName>
</protein>
<dbReference type="AlphaFoldDB" id="A0AAX6S733"/>
<sequence>MRPPRAAQALGVLLALSMAQALELGERDFLGLLGADPGPHRLQLVPRVLAKIAREREAAAGPAGLARGPCFVPELGAPGDALRALPDQGGHGGRAEEAPGGYLPVLSPSLFYLGPSQPQSREEAG</sequence>
<feature type="chain" id="PRO_5043802982" evidence="2">
    <location>
        <begin position="22"/>
        <end position="125"/>
    </location>
</feature>
<keyword evidence="2" id="KW-0732">Signal</keyword>
<gene>
    <name evidence="4" type="primary">Gdf3</name>
</gene>
<dbReference type="RefSeq" id="XP_021103777.1">
    <property type="nucleotide sequence ID" value="XM_021248118.1"/>
</dbReference>
<dbReference type="GeneID" id="110346647"/>
<reference evidence="4" key="1">
    <citation type="submission" date="2025-08" db="UniProtKB">
        <authorList>
            <consortium name="RefSeq"/>
        </authorList>
    </citation>
    <scope>IDENTIFICATION</scope>
</reference>
<evidence type="ECO:0000256" key="1">
    <source>
        <dbReference type="SAM" id="MobiDB-lite"/>
    </source>
</evidence>
<accession>A0AAX6S733</accession>